<protein>
    <submittedName>
        <fullName evidence="1">Uncharacterized protein</fullName>
    </submittedName>
</protein>
<reference evidence="1 2" key="1">
    <citation type="submission" date="2018-12" db="EMBL/GenBank/DDBJ databases">
        <authorList>
            <consortium name="Pathogen Informatics"/>
        </authorList>
    </citation>
    <scope>NUCLEOTIDE SEQUENCE [LARGE SCALE GENOMIC DNA]</scope>
    <source>
        <strain evidence="1 2">NCTC12905</strain>
    </source>
</reference>
<gene>
    <name evidence="1" type="ORF">NCTC12905_00568</name>
</gene>
<name>A0A448V569_BARVI</name>
<sequence length="29" mass="3512">MHAILFLKTLDFDQKNKKTQDHDFSIDMM</sequence>
<proteinExistence type="predicted"/>
<evidence type="ECO:0000313" key="1">
    <source>
        <dbReference type="EMBL" id="VEJ44925.1"/>
    </source>
</evidence>
<dbReference type="AlphaFoldDB" id="A0A448V569"/>
<evidence type="ECO:0000313" key="2">
    <source>
        <dbReference type="Proteomes" id="UP000274201"/>
    </source>
</evidence>
<organism evidence="1 2">
    <name type="scientific">Bartonella vinsonii</name>
    <name type="common">Rochalimaea vinsonii</name>
    <dbReference type="NCBI Taxonomy" id="33047"/>
    <lineage>
        <taxon>Bacteria</taxon>
        <taxon>Pseudomonadati</taxon>
        <taxon>Pseudomonadota</taxon>
        <taxon>Alphaproteobacteria</taxon>
        <taxon>Hyphomicrobiales</taxon>
        <taxon>Bartonellaceae</taxon>
        <taxon>Bartonella</taxon>
    </lineage>
</organism>
<accession>A0A448V569</accession>
<dbReference type="Proteomes" id="UP000274201">
    <property type="component" value="Chromosome"/>
</dbReference>
<dbReference type="EMBL" id="LR134529">
    <property type="protein sequence ID" value="VEJ44925.1"/>
    <property type="molecule type" value="Genomic_DNA"/>
</dbReference>